<evidence type="ECO:0000256" key="1">
    <source>
        <dbReference type="ARBA" id="ARBA00022729"/>
    </source>
</evidence>
<name>A0A1I7F0B0_9FLAO</name>
<evidence type="ECO:0000313" key="2">
    <source>
        <dbReference type="EMBL" id="SFU29574.1"/>
    </source>
</evidence>
<dbReference type="InterPro" id="IPR026444">
    <property type="entry name" value="Secre_tail"/>
</dbReference>
<dbReference type="NCBIfam" id="TIGR04183">
    <property type="entry name" value="Por_Secre_tail"/>
    <property type="match status" value="1"/>
</dbReference>
<dbReference type="AlphaFoldDB" id="A0A1I7F0B0"/>
<accession>A0A1I7F0B0</accession>
<protein>
    <submittedName>
        <fullName evidence="2">Por secretion system C-terminal sorting domain-containing protein</fullName>
    </submittedName>
</protein>
<dbReference type="RefSeq" id="WP_093022536.1">
    <property type="nucleotide sequence ID" value="NZ_FPBK01000001.1"/>
</dbReference>
<organism evidence="2 3">
    <name type="scientific">Pustulibacterium marinum</name>
    <dbReference type="NCBI Taxonomy" id="1224947"/>
    <lineage>
        <taxon>Bacteria</taxon>
        <taxon>Pseudomonadati</taxon>
        <taxon>Bacteroidota</taxon>
        <taxon>Flavobacteriia</taxon>
        <taxon>Flavobacteriales</taxon>
        <taxon>Flavobacteriaceae</taxon>
        <taxon>Pustulibacterium</taxon>
    </lineage>
</organism>
<proteinExistence type="predicted"/>
<dbReference type="OrthoDB" id="1134604at2"/>
<dbReference type="Proteomes" id="UP000199138">
    <property type="component" value="Unassembled WGS sequence"/>
</dbReference>
<sequence>MKEKTTSKISQRLMRYGALTTVIAGASEASGQIIYTDVDPDEGGSGVVYNLDLDNNLNRDFVIRHFNQPSAEGNLDFLVVGPTINAQGMVNNSILAFSSDGFAYPFALNEGEVISAGKAGWNNELMQSMNEKSCLYENDNWCDVDDKYLGLRFKIDGSYHYGWARLRVGDSGSDWLIKDYAYNTNADAPIDAGETSPMSLADVFKSSVQVISKNRNISILNLQGDASFKLYAMTGQSVIQGAISQSSYTINAGNLSSGMYVVELKDMASGANVRRKVML</sequence>
<evidence type="ECO:0000313" key="3">
    <source>
        <dbReference type="Proteomes" id="UP000199138"/>
    </source>
</evidence>
<keyword evidence="1" id="KW-0732">Signal</keyword>
<gene>
    <name evidence="2" type="ORF">SAMN05216480_101493</name>
</gene>
<dbReference type="EMBL" id="FPBK01000001">
    <property type="protein sequence ID" value="SFU29574.1"/>
    <property type="molecule type" value="Genomic_DNA"/>
</dbReference>
<keyword evidence="3" id="KW-1185">Reference proteome</keyword>
<reference evidence="2 3" key="1">
    <citation type="submission" date="2016-10" db="EMBL/GenBank/DDBJ databases">
        <authorList>
            <person name="de Groot N.N."/>
        </authorList>
    </citation>
    <scope>NUCLEOTIDE SEQUENCE [LARGE SCALE GENOMIC DNA]</scope>
    <source>
        <strain evidence="2 3">CGMCC 1.12333</strain>
    </source>
</reference>